<reference evidence="7" key="3">
    <citation type="submission" date="2012-09" db="EMBL/GenBank/DDBJ databases">
        <authorList>
            <consortium name="VectorBase"/>
        </authorList>
    </citation>
    <scope>NUCLEOTIDE SEQUENCE</scope>
    <source>
        <strain evidence="7">Liverpool</strain>
    </source>
</reference>
<keyword evidence="4 6" id="KW-0732">Signal</keyword>
<sequence length="152" mass="17814">MKWSLKLLVLLTTLFIPSQQIIFAPHSAEEIRILEQGCVKLLLQPSVFWYKYLNLEYPDDPITHCHIRCLLIAAEFYDDELGAKLDNLFEQHQHDTPLDRTEWTEAKSICLARQFANGVPEDLCKRAYMTFKCFEIEFLISITRMDCNKISL</sequence>
<accession>Q173T2</accession>
<dbReference type="Gene3D" id="1.10.238.20">
    <property type="entry name" value="Pheromone/general odorant binding protein domain"/>
    <property type="match status" value="1"/>
</dbReference>
<evidence type="ECO:0000256" key="4">
    <source>
        <dbReference type="ARBA" id="ARBA00022729"/>
    </source>
</evidence>
<dbReference type="Proteomes" id="UP000682892">
    <property type="component" value="Unassembled WGS sequence"/>
</dbReference>
<dbReference type="PhylomeDB" id="Q173T2"/>
<reference evidence="7" key="2">
    <citation type="journal article" date="2007" name="Science">
        <title>Genome sequence of Aedes aegypti, a major arbovirus vector.</title>
        <authorList>
            <person name="Nene V."/>
            <person name="Wortman J.R."/>
            <person name="Lawson D."/>
            <person name="Haas B."/>
            <person name="Kodira C."/>
            <person name="Tu Z.J."/>
            <person name="Loftus B."/>
            <person name="Xi Z."/>
            <person name="Megy K."/>
            <person name="Grabherr M."/>
            <person name="Ren Q."/>
            <person name="Zdobnov E.M."/>
            <person name="Lobo N.F."/>
            <person name="Campbell K.S."/>
            <person name="Brown S.E."/>
            <person name="Bonaldo M.F."/>
            <person name="Zhu J."/>
            <person name="Sinkins S.P."/>
            <person name="Hogenkamp D.G."/>
            <person name="Amedeo P."/>
            <person name="Arensburger P."/>
            <person name="Atkinson P.W."/>
            <person name="Bidwell S."/>
            <person name="Biedler J."/>
            <person name="Birney E."/>
            <person name="Bruggner R.V."/>
            <person name="Costas J."/>
            <person name="Coy M.R."/>
            <person name="Crabtree J."/>
            <person name="Crawford M."/>
            <person name="Debruyn B."/>
            <person name="Decaprio D."/>
            <person name="Eiglmeier K."/>
            <person name="Eisenstadt E."/>
            <person name="El-Dorry H."/>
            <person name="Gelbart W.M."/>
            <person name="Gomes S.L."/>
            <person name="Hammond M."/>
            <person name="Hannick L.I."/>
            <person name="Hogan J.R."/>
            <person name="Holmes M.H."/>
            <person name="Jaffe D."/>
            <person name="Johnston J.S."/>
            <person name="Kennedy R.C."/>
            <person name="Koo H."/>
            <person name="Kravitz S."/>
            <person name="Kriventseva E.V."/>
            <person name="Kulp D."/>
            <person name="Labutti K."/>
            <person name="Lee E."/>
            <person name="Li S."/>
            <person name="Lovin D.D."/>
            <person name="Mao C."/>
            <person name="Mauceli E."/>
            <person name="Menck C.F."/>
            <person name="Miller J.R."/>
            <person name="Montgomery P."/>
            <person name="Mori A."/>
            <person name="Nascimento A.L."/>
            <person name="Naveira H.F."/>
            <person name="Nusbaum C."/>
            <person name="O'leary S."/>
            <person name="Orvis J."/>
            <person name="Pertea M."/>
            <person name="Quesneville H."/>
            <person name="Reidenbach K.R."/>
            <person name="Rogers Y.H."/>
            <person name="Roth C.W."/>
            <person name="Schneider J.R."/>
            <person name="Schatz M."/>
            <person name="Shumway M."/>
            <person name="Stanke M."/>
            <person name="Stinson E.O."/>
            <person name="Tubio J.M."/>
            <person name="Vanzee J.P."/>
            <person name="Verjovski-Almeida S."/>
            <person name="Werner D."/>
            <person name="White O."/>
            <person name="Wyder S."/>
            <person name="Zeng Q."/>
            <person name="Zhao Q."/>
            <person name="Zhao Y."/>
            <person name="Hill C.A."/>
            <person name="Raikhel A.S."/>
            <person name="Soares M.B."/>
            <person name="Knudson D.L."/>
            <person name="Lee N.H."/>
            <person name="Galagan J."/>
            <person name="Salzberg S.L."/>
            <person name="Paulsen I.T."/>
            <person name="Dimopoulos G."/>
            <person name="Collins F.H."/>
            <person name="Birren B."/>
            <person name="Fraser-Liggett C.M."/>
            <person name="Severson D.W."/>
        </authorList>
    </citation>
    <scope>NUCLEOTIDE SEQUENCE [LARGE SCALE GENOMIC DNA]</scope>
    <source>
        <strain evidence="7">Liverpool</strain>
    </source>
</reference>
<gene>
    <name evidence="7" type="ORF">AaeL_AAEL007003</name>
</gene>
<feature type="chain" id="PRO_5014307635" evidence="6">
    <location>
        <begin position="21"/>
        <end position="152"/>
    </location>
</feature>
<evidence type="ECO:0000256" key="6">
    <source>
        <dbReference type="SAM" id="SignalP"/>
    </source>
</evidence>
<dbReference type="GO" id="GO:0007608">
    <property type="term" value="P:sensory perception of smell"/>
    <property type="evidence" value="ECO:0007669"/>
    <property type="project" value="TreeGrafter"/>
</dbReference>
<feature type="signal peptide" evidence="6">
    <location>
        <begin position="1"/>
        <end position="20"/>
    </location>
</feature>
<dbReference type="PANTHER" id="PTHR11857:SF46">
    <property type="entry name" value="GENERAL ODORANT-BINDING PROTEIN 99A-RELATED"/>
    <property type="match status" value="1"/>
</dbReference>
<keyword evidence="5" id="KW-1015">Disulfide bond</keyword>
<comment type="similarity">
    <text evidence="2">Belongs to the PBP/GOBP family.</text>
</comment>
<dbReference type="InterPro" id="IPR006170">
    <property type="entry name" value="PBP/GOBP"/>
</dbReference>
<dbReference type="AlphaFoldDB" id="Q173T2"/>
<proteinExistence type="inferred from homology"/>
<dbReference type="HOGENOM" id="CLU_144993_0_0_1"/>
<dbReference type="GO" id="GO:0005615">
    <property type="term" value="C:extracellular space"/>
    <property type="evidence" value="ECO:0007669"/>
    <property type="project" value="TreeGrafter"/>
</dbReference>
<evidence type="ECO:0000256" key="3">
    <source>
        <dbReference type="ARBA" id="ARBA00022525"/>
    </source>
</evidence>
<dbReference type="GO" id="GO:0005549">
    <property type="term" value="F:odorant binding"/>
    <property type="evidence" value="ECO:0007669"/>
    <property type="project" value="InterPro"/>
</dbReference>
<dbReference type="PANTHER" id="PTHR11857">
    <property type="entry name" value="ODORANT BINDING PROTEIN-RELATED"/>
    <property type="match status" value="1"/>
</dbReference>
<evidence type="ECO:0000256" key="5">
    <source>
        <dbReference type="ARBA" id="ARBA00023157"/>
    </source>
</evidence>
<name>Q173T2_AEDAE</name>
<evidence type="ECO:0000313" key="7">
    <source>
        <dbReference type="EMBL" id="EAT41362.1"/>
    </source>
</evidence>
<evidence type="ECO:0000256" key="2">
    <source>
        <dbReference type="ARBA" id="ARBA00008098"/>
    </source>
</evidence>
<organism evidence="7 8">
    <name type="scientific">Aedes aegypti</name>
    <name type="common">Yellowfever mosquito</name>
    <name type="synonym">Culex aegypti</name>
    <dbReference type="NCBI Taxonomy" id="7159"/>
    <lineage>
        <taxon>Eukaryota</taxon>
        <taxon>Metazoa</taxon>
        <taxon>Ecdysozoa</taxon>
        <taxon>Arthropoda</taxon>
        <taxon>Hexapoda</taxon>
        <taxon>Insecta</taxon>
        <taxon>Pterygota</taxon>
        <taxon>Neoptera</taxon>
        <taxon>Endopterygota</taxon>
        <taxon>Diptera</taxon>
        <taxon>Nematocera</taxon>
        <taxon>Culicoidea</taxon>
        <taxon>Culicidae</taxon>
        <taxon>Culicinae</taxon>
        <taxon>Aedini</taxon>
        <taxon>Aedes</taxon>
        <taxon>Stegomyia</taxon>
    </lineage>
</organism>
<dbReference type="PaxDb" id="7159-AAEL007003-PA"/>
<keyword evidence="3" id="KW-0964">Secreted</keyword>
<dbReference type="CDD" id="cd23992">
    <property type="entry name" value="PBP_GOBP"/>
    <property type="match status" value="1"/>
</dbReference>
<dbReference type="SUPFAM" id="SSF47565">
    <property type="entry name" value="Insect pheromone/odorant-binding proteins"/>
    <property type="match status" value="1"/>
</dbReference>
<dbReference type="InterPro" id="IPR036728">
    <property type="entry name" value="PBP_GOBP_sf"/>
</dbReference>
<comment type="subcellular location">
    <subcellularLocation>
        <location evidence="1">Secreted</location>
    </subcellularLocation>
</comment>
<evidence type="ECO:0000256" key="1">
    <source>
        <dbReference type="ARBA" id="ARBA00004613"/>
    </source>
</evidence>
<reference evidence="7" key="1">
    <citation type="submission" date="2005-10" db="EMBL/GenBank/DDBJ databases">
        <authorList>
            <person name="Loftus B.J."/>
            <person name="Nene V.M."/>
            <person name="Hannick L.I."/>
            <person name="Bidwell S."/>
            <person name="Haas B."/>
            <person name="Amedeo P."/>
            <person name="Orvis J."/>
            <person name="Wortman J.R."/>
            <person name="White O.R."/>
            <person name="Salzberg S."/>
            <person name="Shumway M."/>
            <person name="Koo H."/>
            <person name="Zhao Y."/>
            <person name="Holmes M."/>
            <person name="Miller J."/>
            <person name="Schatz M."/>
            <person name="Pop M."/>
            <person name="Pai G."/>
            <person name="Utterback T."/>
            <person name="Rogers Y.-H."/>
            <person name="Kravitz S."/>
            <person name="Fraser C.M."/>
        </authorList>
    </citation>
    <scope>NUCLEOTIDE SEQUENCE</scope>
    <source>
        <strain evidence="7">Liverpool</strain>
    </source>
</reference>
<dbReference type="EMBL" id="CH477416">
    <property type="protein sequence ID" value="EAT41362.1"/>
    <property type="molecule type" value="Genomic_DNA"/>
</dbReference>
<dbReference type="Pfam" id="PF01395">
    <property type="entry name" value="PBP_GOBP"/>
    <property type="match status" value="1"/>
</dbReference>
<protein>
    <submittedName>
        <fullName evidence="7">AAEL007003-PA</fullName>
    </submittedName>
</protein>
<evidence type="ECO:0000313" key="8">
    <source>
        <dbReference type="Proteomes" id="UP000682892"/>
    </source>
</evidence>